<evidence type="ECO:0000313" key="1">
    <source>
        <dbReference type="EnsemblPlants" id="TuG1812S0002522100.01.T01.s_cds43219"/>
    </source>
</evidence>
<organism evidence="1 2">
    <name type="scientific">Triticum urartu</name>
    <name type="common">Red wild einkorn</name>
    <name type="synonym">Crithodium urartu</name>
    <dbReference type="NCBI Taxonomy" id="4572"/>
    <lineage>
        <taxon>Eukaryota</taxon>
        <taxon>Viridiplantae</taxon>
        <taxon>Streptophyta</taxon>
        <taxon>Embryophyta</taxon>
        <taxon>Tracheophyta</taxon>
        <taxon>Spermatophyta</taxon>
        <taxon>Magnoliopsida</taxon>
        <taxon>Liliopsida</taxon>
        <taxon>Poales</taxon>
        <taxon>Poaceae</taxon>
        <taxon>BOP clade</taxon>
        <taxon>Pooideae</taxon>
        <taxon>Triticodae</taxon>
        <taxon>Triticeae</taxon>
        <taxon>Triticinae</taxon>
        <taxon>Triticum</taxon>
    </lineage>
</organism>
<accession>A0A8R7RC12</accession>
<keyword evidence="2" id="KW-1185">Reference proteome</keyword>
<dbReference type="AlphaFoldDB" id="A0A8R7RC12"/>
<dbReference type="EnsemblPlants" id="TuG1812S0002522100.01.T01">
    <property type="protein sequence ID" value="TuG1812S0002522100.01.T01.s_cds43219"/>
    <property type="gene ID" value="TuG1812S0002522100.01"/>
</dbReference>
<dbReference type="Proteomes" id="UP000015106">
    <property type="component" value="Unassembled WGS sequence"/>
</dbReference>
<reference evidence="2" key="1">
    <citation type="journal article" date="2013" name="Nature">
        <title>Draft genome of the wheat A-genome progenitor Triticum urartu.</title>
        <authorList>
            <person name="Ling H.Q."/>
            <person name="Zhao S."/>
            <person name="Liu D."/>
            <person name="Wang J."/>
            <person name="Sun H."/>
            <person name="Zhang C."/>
            <person name="Fan H."/>
            <person name="Li D."/>
            <person name="Dong L."/>
            <person name="Tao Y."/>
            <person name="Gao C."/>
            <person name="Wu H."/>
            <person name="Li Y."/>
            <person name="Cui Y."/>
            <person name="Guo X."/>
            <person name="Zheng S."/>
            <person name="Wang B."/>
            <person name="Yu K."/>
            <person name="Liang Q."/>
            <person name="Yang W."/>
            <person name="Lou X."/>
            <person name="Chen J."/>
            <person name="Feng M."/>
            <person name="Jian J."/>
            <person name="Zhang X."/>
            <person name="Luo G."/>
            <person name="Jiang Y."/>
            <person name="Liu J."/>
            <person name="Wang Z."/>
            <person name="Sha Y."/>
            <person name="Zhang B."/>
            <person name="Wu H."/>
            <person name="Tang D."/>
            <person name="Shen Q."/>
            <person name="Xue P."/>
            <person name="Zou S."/>
            <person name="Wang X."/>
            <person name="Liu X."/>
            <person name="Wang F."/>
            <person name="Yang Y."/>
            <person name="An X."/>
            <person name="Dong Z."/>
            <person name="Zhang K."/>
            <person name="Zhang X."/>
            <person name="Luo M.C."/>
            <person name="Dvorak J."/>
            <person name="Tong Y."/>
            <person name="Wang J."/>
            <person name="Yang H."/>
            <person name="Li Z."/>
            <person name="Wang D."/>
            <person name="Zhang A."/>
            <person name="Wang J."/>
        </authorList>
    </citation>
    <scope>NUCLEOTIDE SEQUENCE</scope>
    <source>
        <strain evidence="2">cv. G1812</strain>
    </source>
</reference>
<dbReference type="Gramene" id="TuG1812S0002522100.01.T01">
    <property type="protein sequence ID" value="TuG1812S0002522100.01.T01.s_cds43219"/>
    <property type="gene ID" value="TuG1812S0002522100.01"/>
</dbReference>
<evidence type="ECO:0000313" key="2">
    <source>
        <dbReference type="Proteomes" id="UP000015106"/>
    </source>
</evidence>
<protein>
    <submittedName>
        <fullName evidence="1">Uncharacterized protein</fullName>
    </submittedName>
</protein>
<proteinExistence type="predicted"/>
<reference evidence="1" key="2">
    <citation type="submission" date="2022-06" db="UniProtKB">
        <authorList>
            <consortium name="EnsemblPlants"/>
        </authorList>
    </citation>
    <scope>IDENTIFICATION</scope>
</reference>
<sequence length="103" mass="11559">MCIVDQDGVYVHVQADQRCLLRLHLAGQTPCRTTSRLNQAILLRCSSEVNAADISLACICKQFKESNLSYLCVCRYILAHLAGIDQPTWEVIWLITCTCVILC</sequence>
<name>A0A8R7RC12_TRIUA</name>